<dbReference type="OrthoDB" id="9802264at2"/>
<feature type="domain" description="ABC transporter" evidence="4">
    <location>
        <begin position="2"/>
        <end position="233"/>
    </location>
</feature>
<reference evidence="5 6" key="1">
    <citation type="submission" date="2017-06" db="EMBL/GenBank/DDBJ databases">
        <authorList>
            <person name="Kim H.J."/>
            <person name="Triplett B.A."/>
        </authorList>
    </citation>
    <scope>NUCLEOTIDE SEQUENCE [LARGE SCALE GENOMIC DNA]</scope>
    <source>
        <strain evidence="5 6">DSM 29150</strain>
    </source>
</reference>
<dbReference type="InterPro" id="IPR017871">
    <property type="entry name" value="ABC_transporter-like_CS"/>
</dbReference>
<dbReference type="GO" id="GO:0016887">
    <property type="term" value="F:ATP hydrolysis activity"/>
    <property type="evidence" value="ECO:0007669"/>
    <property type="project" value="InterPro"/>
</dbReference>
<dbReference type="GO" id="GO:0005524">
    <property type="term" value="F:ATP binding"/>
    <property type="evidence" value="ECO:0007669"/>
    <property type="project" value="UniProtKB-KW"/>
</dbReference>
<dbReference type="SUPFAM" id="SSF52540">
    <property type="entry name" value="P-loop containing nucleoside triphosphate hydrolases"/>
    <property type="match status" value="1"/>
</dbReference>
<evidence type="ECO:0000313" key="5">
    <source>
        <dbReference type="EMBL" id="SNR40562.1"/>
    </source>
</evidence>
<accession>A0A238W1Y1</accession>
<dbReference type="PROSITE" id="PS00211">
    <property type="entry name" value="ABC_TRANSPORTER_1"/>
    <property type="match status" value="1"/>
</dbReference>
<dbReference type="Gene3D" id="3.40.50.300">
    <property type="entry name" value="P-loop containing nucleotide triphosphate hydrolases"/>
    <property type="match status" value="1"/>
</dbReference>
<keyword evidence="1" id="KW-0813">Transport</keyword>
<gene>
    <name evidence="5" type="ORF">SAMN06265371_102352</name>
</gene>
<evidence type="ECO:0000256" key="1">
    <source>
        <dbReference type="ARBA" id="ARBA00022448"/>
    </source>
</evidence>
<dbReference type="RefSeq" id="WP_089380535.1">
    <property type="nucleotide sequence ID" value="NZ_FZNT01000002.1"/>
</dbReference>
<organism evidence="5 6">
    <name type="scientific">Lutibacter agarilyticus</name>
    <dbReference type="NCBI Taxonomy" id="1109740"/>
    <lineage>
        <taxon>Bacteria</taxon>
        <taxon>Pseudomonadati</taxon>
        <taxon>Bacteroidota</taxon>
        <taxon>Flavobacteriia</taxon>
        <taxon>Flavobacteriales</taxon>
        <taxon>Flavobacteriaceae</taxon>
        <taxon>Lutibacter</taxon>
    </lineage>
</organism>
<dbReference type="PROSITE" id="PS50893">
    <property type="entry name" value="ABC_TRANSPORTER_2"/>
    <property type="match status" value="1"/>
</dbReference>
<name>A0A238W1Y1_9FLAO</name>
<dbReference type="EMBL" id="FZNT01000002">
    <property type="protein sequence ID" value="SNR40562.1"/>
    <property type="molecule type" value="Genomic_DNA"/>
</dbReference>
<dbReference type="Proteomes" id="UP000198384">
    <property type="component" value="Unassembled WGS sequence"/>
</dbReference>
<evidence type="ECO:0000259" key="4">
    <source>
        <dbReference type="PROSITE" id="PS50893"/>
    </source>
</evidence>
<evidence type="ECO:0000256" key="3">
    <source>
        <dbReference type="ARBA" id="ARBA00022840"/>
    </source>
</evidence>
<keyword evidence="3" id="KW-0067">ATP-binding</keyword>
<proteinExistence type="predicted"/>
<sequence>MLKVNNISFGYTSKEVLKNISFQANKGDYIAIVGESGCGKSTLLEIIYGLLHIDKGTVYWNEKKLLGPNFYLIPGEDFMKYLPQDFDLMPYTTVEDNIGKNLSYLDEHRNQRIAELLDVVDMVEFLKTKVKNLSGGQKQRVAIAKVLAKEPEVLLLDEPFSHIDNFRKNKLRRSLFKYLKSKNILCLVATHDTTDALSFADKIIVLKDTKIETIGTPEEVYNNPTSSYVASFFNEINEIPLAAIDKNSTSKATKLVYPNQLTVVPKSSIKATVLHSYFKGSFYLIESNLNGTTLFFEHTEQLQTGASIFLKIH</sequence>
<keyword evidence="2" id="KW-0547">Nucleotide-binding</keyword>
<dbReference type="SMART" id="SM00382">
    <property type="entry name" value="AAA"/>
    <property type="match status" value="1"/>
</dbReference>
<keyword evidence="6" id="KW-1185">Reference proteome</keyword>
<dbReference type="Pfam" id="PF00005">
    <property type="entry name" value="ABC_tran"/>
    <property type="match status" value="1"/>
</dbReference>
<dbReference type="InterPro" id="IPR027417">
    <property type="entry name" value="P-loop_NTPase"/>
</dbReference>
<dbReference type="AlphaFoldDB" id="A0A238W1Y1"/>
<dbReference type="PANTHER" id="PTHR42781">
    <property type="entry name" value="SPERMIDINE/PUTRESCINE IMPORT ATP-BINDING PROTEIN POTA"/>
    <property type="match status" value="1"/>
</dbReference>
<evidence type="ECO:0000256" key="2">
    <source>
        <dbReference type="ARBA" id="ARBA00022741"/>
    </source>
</evidence>
<evidence type="ECO:0000313" key="6">
    <source>
        <dbReference type="Proteomes" id="UP000198384"/>
    </source>
</evidence>
<protein>
    <submittedName>
        <fullName evidence="5">ABC-type Fe3+/spermidine/putrescine transport systems, ATPase components</fullName>
    </submittedName>
</protein>
<dbReference type="InterPro" id="IPR003439">
    <property type="entry name" value="ABC_transporter-like_ATP-bd"/>
</dbReference>
<dbReference type="InterPro" id="IPR003593">
    <property type="entry name" value="AAA+_ATPase"/>
</dbReference>
<dbReference type="PANTHER" id="PTHR42781:SF4">
    <property type="entry name" value="SPERMIDINE_PUTRESCINE IMPORT ATP-BINDING PROTEIN POTA"/>
    <property type="match status" value="1"/>
</dbReference>
<dbReference type="InterPro" id="IPR050093">
    <property type="entry name" value="ABC_SmlMolc_Importer"/>
</dbReference>